<evidence type="ECO:0000256" key="5">
    <source>
        <dbReference type="ARBA" id="ARBA00023014"/>
    </source>
</evidence>
<dbReference type="CDD" id="cd00207">
    <property type="entry name" value="fer2"/>
    <property type="match status" value="1"/>
</dbReference>
<dbReference type="PANTHER" id="PTHR23426">
    <property type="entry name" value="FERREDOXIN/ADRENODOXIN"/>
    <property type="match status" value="1"/>
</dbReference>
<dbReference type="HOGENOM" id="CLU_082632_2_2_1"/>
<name>T1IKM9_STRMM</name>
<dbReference type="eggNOG" id="KOG3309">
    <property type="taxonomic scope" value="Eukaryota"/>
</dbReference>
<keyword evidence="4" id="KW-0408">Iron</keyword>
<dbReference type="Pfam" id="PF00111">
    <property type="entry name" value="Fer2"/>
    <property type="match status" value="1"/>
</dbReference>
<sequence length="169" mass="18770">MAAMLSSVLRFCVCERRYRISSRLSPLFTFLNQSLQHNSHMPRVFTSSEPKLKEKNTVTVTFLDPEGNHFCTTSGPEGSTLLELAKEGTAYFDGYGECDGGMSCTTCHVILNSKDYDLVPDKLHPEEDDLLSRSAAVTETYNHSRLGCQVRITKELDGITVQIGPDTSL</sequence>
<dbReference type="PROSITE" id="PS51085">
    <property type="entry name" value="2FE2S_FER_2"/>
    <property type="match status" value="1"/>
</dbReference>
<dbReference type="InterPro" id="IPR036010">
    <property type="entry name" value="2Fe-2S_ferredoxin-like_sf"/>
</dbReference>
<dbReference type="InterPro" id="IPR001055">
    <property type="entry name" value="Adrenodoxin-like"/>
</dbReference>
<evidence type="ECO:0000256" key="6">
    <source>
        <dbReference type="ARBA" id="ARBA00034078"/>
    </source>
</evidence>
<dbReference type="SUPFAM" id="SSF54292">
    <property type="entry name" value="2Fe-2S ferredoxin-like"/>
    <property type="match status" value="1"/>
</dbReference>
<evidence type="ECO:0000256" key="1">
    <source>
        <dbReference type="ARBA" id="ARBA00010914"/>
    </source>
</evidence>
<dbReference type="PhylomeDB" id="T1IKM9"/>
<dbReference type="AlphaFoldDB" id="T1IKM9"/>
<dbReference type="GO" id="GO:0046872">
    <property type="term" value="F:metal ion binding"/>
    <property type="evidence" value="ECO:0007669"/>
    <property type="project" value="UniProtKB-KW"/>
</dbReference>
<evidence type="ECO:0000256" key="3">
    <source>
        <dbReference type="ARBA" id="ARBA00022723"/>
    </source>
</evidence>
<dbReference type="GO" id="GO:0051537">
    <property type="term" value="F:2 iron, 2 sulfur cluster binding"/>
    <property type="evidence" value="ECO:0007669"/>
    <property type="project" value="UniProtKB-KW"/>
</dbReference>
<protein>
    <recommendedName>
        <fullName evidence="7">2Fe-2S ferredoxin-type domain-containing protein</fullName>
    </recommendedName>
</protein>
<dbReference type="GO" id="GO:0005739">
    <property type="term" value="C:mitochondrion"/>
    <property type="evidence" value="ECO:0007669"/>
    <property type="project" value="TreeGrafter"/>
</dbReference>
<keyword evidence="5" id="KW-0411">Iron-sulfur</keyword>
<dbReference type="STRING" id="126957.T1IKM9"/>
<reference evidence="9" key="1">
    <citation type="submission" date="2011-05" db="EMBL/GenBank/DDBJ databases">
        <authorList>
            <person name="Richards S.R."/>
            <person name="Qu J."/>
            <person name="Jiang H."/>
            <person name="Jhangiani S.N."/>
            <person name="Agravi P."/>
            <person name="Goodspeed R."/>
            <person name="Gross S."/>
            <person name="Mandapat C."/>
            <person name="Jackson L."/>
            <person name="Mathew T."/>
            <person name="Pu L."/>
            <person name="Thornton R."/>
            <person name="Saada N."/>
            <person name="Wilczek-Boney K.B."/>
            <person name="Lee S."/>
            <person name="Kovar C."/>
            <person name="Wu Y."/>
            <person name="Scherer S.E."/>
            <person name="Worley K.C."/>
            <person name="Muzny D.M."/>
            <person name="Gibbs R."/>
        </authorList>
    </citation>
    <scope>NUCLEOTIDE SEQUENCE</scope>
    <source>
        <strain evidence="9">Brora</strain>
    </source>
</reference>
<accession>T1IKM9</accession>
<dbReference type="EMBL" id="JH430577">
    <property type="status" value="NOT_ANNOTATED_CDS"/>
    <property type="molecule type" value="Genomic_DNA"/>
</dbReference>
<keyword evidence="2" id="KW-0001">2Fe-2S</keyword>
<evidence type="ECO:0000256" key="2">
    <source>
        <dbReference type="ARBA" id="ARBA00022714"/>
    </source>
</evidence>
<feature type="domain" description="2Fe-2S ferredoxin-type" evidence="7">
    <location>
        <begin position="58"/>
        <end position="167"/>
    </location>
</feature>
<comment type="cofactor">
    <cofactor evidence="6">
        <name>[2Fe-2S] cluster</name>
        <dbReference type="ChEBI" id="CHEBI:190135"/>
    </cofactor>
</comment>
<evidence type="ECO:0000313" key="8">
    <source>
        <dbReference type="EnsemblMetazoa" id="SMAR001481-PA"/>
    </source>
</evidence>
<comment type="similarity">
    <text evidence="1">Belongs to the adrenodoxin/putidaredoxin family.</text>
</comment>
<dbReference type="Proteomes" id="UP000014500">
    <property type="component" value="Unassembled WGS sequence"/>
</dbReference>
<organism evidence="8 9">
    <name type="scientific">Strigamia maritima</name>
    <name type="common">European centipede</name>
    <name type="synonym">Geophilus maritimus</name>
    <dbReference type="NCBI Taxonomy" id="126957"/>
    <lineage>
        <taxon>Eukaryota</taxon>
        <taxon>Metazoa</taxon>
        <taxon>Ecdysozoa</taxon>
        <taxon>Arthropoda</taxon>
        <taxon>Myriapoda</taxon>
        <taxon>Chilopoda</taxon>
        <taxon>Pleurostigmophora</taxon>
        <taxon>Geophilomorpha</taxon>
        <taxon>Linotaeniidae</taxon>
        <taxon>Strigamia</taxon>
    </lineage>
</organism>
<reference evidence="8" key="2">
    <citation type="submission" date="2015-02" db="UniProtKB">
        <authorList>
            <consortium name="EnsemblMetazoa"/>
        </authorList>
    </citation>
    <scope>IDENTIFICATION</scope>
</reference>
<evidence type="ECO:0000259" key="7">
    <source>
        <dbReference type="PROSITE" id="PS51085"/>
    </source>
</evidence>
<proteinExistence type="inferred from homology"/>
<dbReference type="GO" id="GO:0140647">
    <property type="term" value="P:P450-containing electron transport chain"/>
    <property type="evidence" value="ECO:0007669"/>
    <property type="project" value="InterPro"/>
</dbReference>
<keyword evidence="3" id="KW-0479">Metal-binding</keyword>
<evidence type="ECO:0000313" key="9">
    <source>
        <dbReference type="Proteomes" id="UP000014500"/>
    </source>
</evidence>
<dbReference type="Gene3D" id="3.10.20.30">
    <property type="match status" value="1"/>
</dbReference>
<dbReference type="GO" id="GO:0009055">
    <property type="term" value="F:electron transfer activity"/>
    <property type="evidence" value="ECO:0007669"/>
    <property type="project" value="TreeGrafter"/>
</dbReference>
<evidence type="ECO:0000256" key="4">
    <source>
        <dbReference type="ARBA" id="ARBA00023004"/>
    </source>
</evidence>
<dbReference type="InterPro" id="IPR012675">
    <property type="entry name" value="Beta-grasp_dom_sf"/>
</dbReference>
<dbReference type="EnsemblMetazoa" id="SMAR001481-RA">
    <property type="protein sequence ID" value="SMAR001481-PA"/>
    <property type="gene ID" value="SMAR001481"/>
</dbReference>
<dbReference type="PANTHER" id="PTHR23426:SF65">
    <property type="entry name" value="FERREDOXIN-2, MITOCHONDRIAL"/>
    <property type="match status" value="1"/>
</dbReference>
<keyword evidence="9" id="KW-1185">Reference proteome</keyword>
<dbReference type="InterPro" id="IPR001041">
    <property type="entry name" value="2Fe-2S_ferredoxin-type"/>
</dbReference>